<dbReference type="GO" id="GO:0006412">
    <property type="term" value="P:translation"/>
    <property type="evidence" value="ECO:0007669"/>
    <property type="project" value="InterPro"/>
</dbReference>
<evidence type="ECO:0000256" key="3">
    <source>
        <dbReference type="ARBA" id="ARBA00022730"/>
    </source>
</evidence>
<dbReference type="NCBIfam" id="TIGR01169">
    <property type="entry name" value="rplA_bact"/>
    <property type="match status" value="1"/>
</dbReference>
<organism evidence="8">
    <name type="scientific">Albugo laibachii Nc14</name>
    <dbReference type="NCBI Taxonomy" id="890382"/>
    <lineage>
        <taxon>Eukaryota</taxon>
        <taxon>Sar</taxon>
        <taxon>Stramenopiles</taxon>
        <taxon>Oomycota</taxon>
        <taxon>Peronosporomycetes</taxon>
        <taxon>Albuginales</taxon>
        <taxon>Albuginaceae</taxon>
        <taxon>Albugo</taxon>
    </lineage>
</organism>
<dbReference type="Gene3D" id="3.30.190.20">
    <property type="match status" value="1"/>
</dbReference>
<evidence type="ECO:0000313" key="8">
    <source>
        <dbReference type="EMBL" id="CCA23455.1"/>
    </source>
</evidence>
<evidence type="ECO:0000256" key="5">
    <source>
        <dbReference type="ARBA" id="ARBA00022980"/>
    </source>
</evidence>
<comment type="similarity">
    <text evidence="1 7">Belongs to the universal ribosomal protein uL1 family.</text>
</comment>
<keyword evidence="5 7" id="KW-0689">Ribosomal protein</keyword>
<name>F0WQ50_9STRA</name>
<reference evidence="8" key="2">
    <citation type="submission" date="2011-02" db="EMBL/GenBank/DDBJ databases">
        <authorList>
            <person name="MacLean D."/>
        </authorList>
    </citation>
    <scope>NUCLEOTIDE SEQUENCE</scope>
</reference>
<evidence type="ECO:0000256" key="4">
    <source>
        <dbReference type="ARBA" id="ARBA00022884"/>
    </source>
</evidence>
<comment type="subunit">
    <text evidence="2">Part of the 50S ribosomal subunit.</text>
</comment>
<evidence type="ECO:0000256" key="6">
    <source>
        <dbReference type="ARBA" id="ARBA00023274"/>
    </source>
</evidence>
<keyword evidence="6 7" id="KW-0687">Ribonucleoprotein</keyword>
<accession>F0WQ50</accession>
<evidence type="ECO:0000256" key="1">
    <source>
        <dbReference type="ARBA" id="ARBA00010531"/>
    </source>
</evidence>
<keyword evidence="3" id="KW-0699">rRNA-binding</keyword>
<dbReference type="PROSITE" id="PS01199">
    <property type="entry name" value="RIBOSOMAL_L1"/>
    <property type="match status" value="1"/>
</dbReference>
<dbReference type="Pfam" id="PF00687">
    <property type="entry name" value="Ribosomal_L1"/>
    <property type="match status" value="1"/>
</dbReference>
<dbReference type="GO" id="GO:0022625">
    <property type="term" value="C:cytosolic large ribosomal subunit"/>
    <property type="evidence" value="ECO:0007669"/>
    <property type="project" value="TreeGrafter"/>
</dbReference>
<dbReference type="HOGENOM" id="CLU_062853_0_0_1"/>
<sequence length="242" mass="26232">MLASLWRASHQVRSYSVQKHALRKSAENIPHFAIALQPQQTASKTKYLLSQAIVQCKEKAKCKFDETVELAVQLGVDPRKPNQNVRGVVSLPFGTGKPVRVAVFARGTKAEEARSAGASIVGAEDLIEIVQSGKLEFDRCIATPDMMSLVGRVARILGPRGLMPNPKLGTLTLDVVSAVNAAKSGQVEYRAEKNGVIHAGIGRVSFTEDALLGNIRSFMLAISDAKPEALKGKYIRKAHLTY</sequence>
<dbReference type="GO" id="GO:0019843">
    <property type="term" value="F:rRNA binding"/>
    <property type="evidence" value="ECO:0007669"/>
    <property type="project" value="UniProtKB-KW"/>
</dbReference>
<dbReference type="InterPro" id="IPR023673">
    <property type="entry name" value="Ribosomal_uL1_CS"/>
</dbReference>
<dbReference type="PANTHER" id="PTHR36427">
    <property type="entry name" value="54S RIBOSOMAL PROTEIN L1, MITOCHONDRIAL"/>
    <property type="match status" value="1"/>
</dbReference>
<dbReference type="PANTHER" id="PTHR36427:SF3">
    <property type="entry name" value="LARGE RIBOSOMAL SUBUNIT PROTEIN UL1M"/>
    <property type="match status" value="1"/>
</dbReference>
<gene>
    <name evidence="8" type="primary">AlNc14C194G8530</name>
    <name evidence="8" type="ORF">ALNC14_095990</name>
</gene>
<dbReference type="AlphaFoldDB" id="F0WQ50"/>
<dbReference type="InterPro" id="IPR016095">
    <property type="entry name" value="Ribosomal_uL1_3-a/b-sand"/>
</dbReference>
<dbReference type="Gene3D" id="3.40.50.790">
    <property type="match status" value="1"/>
</dbReference>
<protein>
    <recommendedName>
        <fullName evidence="7">Ribosomal protein</fullName>
    </recommendedName>
</protein>
<proteinExistence type="inferred from homology"/>
<dbReference type="InterPro" id="IPR002143">
    <property type="entry name" value="Ribosomal_uL1"/>
</dbReference>
<keyword evidence="4" id="KW-0694">RNA-binding</keyword>
<dbReference type="InterPro" id="IPR005878">
    <property type="entry name" value="Ribosom_uL1_bac-type"/>
</dbReference>
<dbReference type="PIRSF" id="PIRSF002155">
    <property type="entry name" value="Ribosomal_L1"/>
    <property type="match status" value="1"/>
</dbReference>
<evidence type="ECO:0000256" key="7">
    <source>
        <dbReference type="RuleBase" id="RU000659"/>
    </source>
</evidence>
<dbReference type="SUPFAM" id="SSF56808">
    <property type="entry name" value="Ribosomal protein L1"/>
    <property type="match status" value="1"/>
</dbReference>
<dbReference type="CDD" id="cd00403">
    <property type="entry name" value="Ribosomal_L1"/>
    <property type="match status" value="1"/>
</dbReference>
<dbReference type="FunFam" id="3.40.50.790:FF:000001">
    <property type="entry name" value="50S ribosomal protein L1"/>
    <property type="match status" value="1"/>
</dbReference>
<dbReference type="InterPro" id="IPR023674">
    <property type="entry name" value="Ribosomal_uL1-like"/>
</dbReference>
<dbReference type="GO" id="GO:0003735">
    <property type="term" value="F:structural constituent of ribosome"/>
    <property type="evidence" value="ECO:0007669"/>
    <property type="project" value="InterPro"/>
</dbReference>
<reference evidence="8" key="1">
    <citation type="journal article" date="2011" name="PLoS Biol.">
        <title>Gene gain and loss during evolution of obligate parasitism in the white rust pathogen of Arabidopsis thaliana.</title>
        <authorList>
            <person name="Kemen E."/>
            <person name="Gardiner A."/>
            <person name="Schultz-Larsen T."/>
            <person name="Kemen A.C."/>
            <person name="Balmuth A.L."/>
            <person name="Robert-Seilaniantz A."/>
            <person name="Bailey K."/>
            <person name="Holub E."/>
            <person name="Studholme D.J."/>
            <person name="Maclean D."/>
            <person name="Jones J.D."/>
        </authorList>
    </citation>
    <scope>NUCLEOTIDE SEQUENCE</scope>
</reference>
<dbReference type="InterPro" id="IPR028364">
    <property type="entry name" value="Ribosomal_uL1/biogenesis"/>
</dbReference>
<evidence type="ECO:0000256" key="2">
    <source>
        <dbReference type="ARBA" id="ARBA00011838"/>
    </source>
</evidence>
<dbReference type="HAMAP" id="MF_01318_B">
    <property type="entry name" value="Ribosomal_uL1_B"/>
    <property type="match status" value="1"/>
</dbReference>
<dbReference type="EMBL" id="FR824239">
    <property type="protein sequence ID" value="CCA23455.1"/>
    <property type="molecule type" value="Genomic_DNA"/>
</dbReference>